<accession>A0AAV5DSW8</accession>
<evidence type="ECO:0000313" key="3">
    <source>
        <dbReference type="Proteomes" id="UP001054889"/>
    </source>
</evidence>
<evidence type="ECO:0000313" key="2">
    <source>
        <dbReference type="EMBL" id="GJN13212.1"/>
    </source>
</evidence>
<name>A0AAV5DSW8_ELECO</name>
<sequence>MKRGLVSAFRFYGLCKACSSLGIDLPHRGGYQQNHHSQSDEGPKLDVKTEVTKQSNTHASVKSRSLPLETFIEMLKDDVEVRSIRATLFQHFGDGASPKIKRFVKAMAGKLRQDGKTGAEVDALKRASGQEAHGGVKEAYAGTPASLRVPRNGVLVSGCQTNQTAGDKTTPRRTAFPTA</sequence>
<keyword evidence="3" id="KW-1185">Reference proteome</keyword>
<dbReference type="AlphaFoldDB" id="A0AAV5DSW8"/>
<dbReference type="EMBL" id="BQKI01000042">
    <property type="protein sequence ID" value="GJN13212.1"/>
    <property type="molecule type" value="Genomic_DNA"/>
</dbReference>
<reference evidence="2" key="1">
    <citation type="journal article" date="2018" name="DNA Res.">
        <title>Multiple hybrid de novo genome assembly of finger millet, an orphan allotetraploid crop.</title>
        <authorList>
            <person name="Hatakeyama M."/>
            <person name="Aluri S."/>
            <person name="Balachadran M.T."/>
            <person name="Sivarajan S.R."/>
            <person name="Patrignani A."/>
            <person name="Gruter S."/>
            <person name="Poveda L."/>
            <person name="Shimizu-Inatsugi R."/>
            <person name="Baeten J."/>
            <person name="Francoijs K.J."/>
            <person name="Nataraja K.N."/>
            <person name="Reddy Y.A.N."/>
            <person name="Phadnis S."/>
            <person name="Ravikumar R.L."/>
            <person name="Schlapbach R."/>
            <person name="Sreeman S.M."/>
            <person name="Shimizu K.K."/>
        </authorList>
    </citation>
    <scope>NUCLEOTIDE SEQUENCE</scope>
</reference>
<organism evidence="2 3">
    <name type="scientific">Eleusine coracana subsp. coracana</name>
    <dbReference type="NCBI Taxonomy" id="191504"/>
    <lineage>
        <taxon>Eukaryota</taxon>
        <taxon>Viridiplantae</taxon>
        <taxon>Streptophyta</taxon>
        <taxon>Embryophyta</taxon>
        <taxon>Tracheophyta</taxon>
        <taxon>Spermatophyta</taxon>
        <taxon>Magnoliopsida</taxon>
        <taxon>Liliopsida</taxon>
        <taxon>Poales</taxon>
        <taxon>Poaceae</taxon>
        <taxon>PACMAD clade</taxon>
        <taxon>Chloridoideae</taxon>
        <taxon>Cynodonteae</taxon>
        <taxon>Eleusininae</taxon>
        <taxon>Eleusine</taxon>
    </lineage>
</organism>
<comment type="caution">
    <text evidence="2">The sequence shown here is derived from an EMBL/GenBank/DDBJ whole genome shotgun (WGS) entry which is preliminary data.</text>
</comment>
<dbReference type="Proteomes" id="UP001054889">
    <property type="component" value="Unassembled WGS sequence"/>
</dbReference>
<reference evidence="2" key="2">
    <citation type="submission" date="2021-12" db="EMBL/GenBank/DDBJ databases">
        <title>Resequencing data analysis of finger millet.</title>
        <authorList>
            <person name="Hatakeyama M."/>
            <person name="Aluri S."/>
            <person name="Balachadran M.T."/>
            <person name="Sivarajan S.R."/>
            <person name="Poveda L."/>
            <person name="Shimizu-Inatsugi R."/>
            <person name="Schlapbach R."/>
            <person name="Sreeman S.M."/>
            <person name="Shimizu K.K."/>
        </authorList>
    </citation>
    <scope>NUCLEOTIDE SEQUENCE</scope>
</reference>
<evidence type="ECO:0000256" key="1">
    <source>
        <dbReference type="SAM" id="MobiDB-lite"/>
    </source>
</evidence>
<protein>
    <submittedName>
        <fullName evidence="2">Uncharacterized protein</fullName>
    </submittedName>
</protein>
<gene>
    <name evidence="2" type="primary">ga31558</name>
    <name evidence="2" type="ORF">PR202_ga31558</name>
</gene>
<feature type="region of interest" description="Disordered" evidence="1">
    <location>
        <begin position="160"/>
        <end position="179"/>
    </location>
</feature>
<proteinExistence type="predicted"/>